<proteinExistence type="predicted"/>
<evidence type="ECO:0000313" key="1">
    <source>
        <dbReference type="EMBL" id="KAJ8350598.1"/>
    </source>
</evidence>
<dbReference type="AlphaFoldDB" id="A0A9Q1F416"/>
<evidence type="ECO:0000313" key="2">
    <source>
        <dbReference type="Proteomes" id="UP001152622"/>
    </source>
</evidence>
<sequence length="159" mass="18116">MLLMPGVVEVYRAGLIRYRHADLLTPLKSSLILIRCLDWFCSVQVRALASGPGETRAKLCFVERPGGFKHSERVPTNAHSLHLRFALPLAVPSAPRRIASSDTRAGWRSNERLIRLSRGRRQVGFIFRRLRTCRPRLELAAPRLSVQRLRAAWRLGQRG</sequence>
<dbReference type="EMBL" id="JAINUF010000009">
    <property type="protein sequence ID" value="KAJ8350598.1"/>
    <property type="molecule type" value="Genomic_DNA"/>
</dbReference>
<dbReference type="Proteomes" id="UP001152622">
    <property type="component" value="Chromosome 9"/>
</dbReference>
<organism evidence="1 2">
    <name type="scientific">Synaphobranchus kaupii</name>
    <name type="common">Kaup's arrowtooth eel</name>
    <dbReference type="NCBI Taxonomy" id="118154"/>
    <lineage>
        <taxon>Eukaryota</taxon>
        <taxon>Metazoa</taxon>
        <taxon>Chordata</taxon>
        <taxon>Craniata</taxon>
        <taxon>Vertebrata</taxon>
        <taxon>Euteleostomi</taxon>
        <taxon>Actinopterygii</taxon>
        <taxon>Neopterygii</taxon>
        <taxon>Teleostei</taxon>
        <taxon>Anguilliformes</taxon>
        <taxon>Synaphobranchidae</taxon>
        <taxon>Synaphobranchus</taxon>
    </lineage>
</organism>
<name>A0A9Q1F416_SYNKA</name>
<reference evidence="1" key="1">
    <citation type="journal article" date="2023" name="Science">
        <title>Genome structures resolve the early diversification of teleost fishes.</title>
        <authorList>
            <person name="Parey E."/>
            <person name="Louis A."/>
            <person name="Montfort J."/>
            <person name="Bouchez O."/>
            <person name="Roques C."/>
            <person name="Iampietro C."/>
            <person name="Lluch J."/>
            <person name="Castinel A."/>
            <person name="Donnadieu C."/>
            <person name="Desvignes T."/>
            <person name="Floi Bucao C."/>
            <person name="Jouanno E."/>
            <person name="Wen M."/>
            <person name="Mejri S."/>
            <person name="Dirks R."/>
            <person name="Jansen H."/>
            <person name="Henkel C."/>
            <person name="Chen W.J."/>
            <person name="Zahm M."/>
            <person name="Cabau C."/>
            <person name="Klopp C."/>
            <person name="Thompson A.W."/>
            <person name="Robinson-Rechavi M."/>
            <person name="Braasch I."/>
            <person name="Lecointre G."/>
            <person name="Bobe J."/>
            <person name="Postlethwait J.H."/>
            <person name="Berthelot C."/>
            <person name="Roest Crollius H."/>
            <person name="Guiguen Y."/>
        </authorList>
    </citation>
    <scope>NUCLEOTIDE SEQUENCE</scope>
    <source>
        <strain evidence="1">WJC10195</strain>
    </source>
</reference>
<comment type="caution">
    <text evidence="1">The sequence shown here is derived from an EMBL/GenBank/DDBJ whole genome shotgun (WGS) entry which is preliminary data.</text>
</comment>
<keyword evidence="2" id="KW-1185">Reference proteome</keyword>
<gene>
    <name evidence="1" type="ORF">SKAU_G00257280</name>
</gene>
<accession>A0A9Q1F416</accession>
<protein>
    <submittedName>
        <fullName evidence="1">Uncharacterized protein</fullName>
    </submittedName>
</protein>